<keyword evidence="1" id="KW-0812">Transmembrane</keyword>
<dbReference type="KEGG" id="kpul:GXN76_12035"/>
<accession>A0A7D3XJH6</accession>
<organism evidence="2 3">
    <name type="scientific">Kroppenstedtia pulmonis</name>
    <dbReference type="NCBI Taxonomy" id="1380685"/>
    <lineage>
        <taxon>Bacteria</taxon>
        <taxon>Bacillati</taxon>
        <taxon>Bacillota</taxon>
        <taxon>Bacilli</taxon>
        <taxon>Bacillales</taxon>
        <taxon>Thermoactinomycetaceae</taxon>
        <taxon>Kroppenstedtia</taxon>
    </lineage>
</organism>
<sequence length="235" mass="26868">MNLRLLKTEGEKLKLICFLLPVISGILLLAVTLGQWYYHMRQGSDDVYVIFNVMYLFLPISIFLTGTILTSIVAGTEHESKGWKQLLSYPLPCFQIYLAKFIWVLILMLIKAAVMVLGMTLVWVLFISEPLPLAFLLKQVFYSVLAYTPVLIIQLFLAIRLENQAVPIACGVLGAIASRFLPLFTMKWLYALPWSYSGLVTPFLPDHLFWLQVSLGVSIFLLVITTGWFQRLEWK</sequence>
<evidence type="ECO:0000313" key="3">
    <source>
        <dbReference type="Proteomes" id="UP000503088"/>
    </source>
</evidence>
<feature type="transmembrane region" description="Helical" evidence="1">
    <location>
        <begin position="50"/>
        <end position="76"/>
    </location>
</feature>
<dbReference type="AlphaFoldDB" id="A0A7D3XJH6"/>
<keyword evidence="1" id="KW-1133">Transmembrane helix</keyword>
<dbReference type="RefSeq" id="WP_173223481.1">
    <property type="nucleotide sequence ID" value="NZ_CP048104.1"/>
</dbReference>
<keyword evidence="1" id="KW-0472">Membrane</keyword>
<dbReference type="EMBL" id="CP048104">
    <property type="protein sequence ID" value="QKG85124.1"/>
    <property type="molecule type" value="Genomic_DNA"/>
</dbReference>
<dbReference type="Proteomes" id="UP000503088">
    <property type="component" value="Chromosome"/>
</dbReference>
<dbReference type="Pfam" id="PF12730">
    <property type="entry name" value="ABC2_membrane_4"/>
    <property type="match status" value="1"/>
</dbReference>
<evidence type="ECO:0000313" key="2">
    <source>
        <dbReference type="EMBL" id="QKG85124.1"/>
    </source>
</evidence>
<feature type="transmembrane region" description="Helical" evidence="1">
    <location>
        <begin position="15"/>
        <end position="38"/>
    </location>
</feature>
<feature type="transmembrane region" description="Helical" evidence="1">
    <location>
        <begin position="209"/>
        <end position="229"/>
    </location>
</feature>
<feature type="transmembrane region" description="Helical" evidence="1">
    <location>
        <begin position="166"/>
        <end position="189"/>
    </location>
</feature>
<protein>
    <submittedName>
        <fullName evidence="2">ABC transporter permease subunit</fullName>
    </submittedName>
</protein>
<keyword evidence="3" id="KW-1185">Reference proteome</keyword>
<feature type="transmembrane region" description="Helical" evidence="1">
    <location>
        <begin position="97"/>
        <end position="128"/>
    </location>
</feature>
<dbReference type="CDD" id="cd21809">
    <property type="entry name" value="ABC-2_lan_permease-like"/>
    <property type="match status" value="1"/>
</dbReference>
<proteinExistence type="predicted"/>
<feature type="transmembrane region" description="Helical" evidence="1">
    <location>
        <begin position="140"/>
        <end position="159"/>
    </location>
</feature>
<reference evidence="2 3" key="1">
    <citation type="submission" date="2020-01" db="EMBL/GenBank/DDBJ databases">
        <authorList>
            <person name="Gulvik C.A."/>
            <person name="Batra D.G."/>
        </authorList>
    </citation>
    <scope>NUCLEOTIDE SEQUENCE [LARGE SCALE GENOMIC DNA]</scope>
    <source>
        <strain evidence="2 3">W9323</strain>
    </source>
</reference>
<name>A0A7D3XJH6_9BACL</name>
<evidence type="ECO:0000256" key="1">
    <source>
        <dbReference type="SAM" id="Phobius"/>
    </source>
</evidence>
<gene>
    <name evidence="2" type="ORF">GXN76_12035</name>
</gene>